<comment type="caution">
    <text evidence="7">The sequence shown here is derived from an EMBL/GenBank/DDBJ whole genome shotgun (WGS) entry which is preliminary data.</text>
</comment>
<dbReference type="VEuPathDB" id="VectorBase:LDEU004765"/>
<dbReference type="Pfam" id="PF07686">
    <property type="entry name" value="V-set"/>
    <property type="match status" value="1"/>
</dbReference>
<protein>
    <submittedName>
        <fullName evidence="7">Nephrin-like protein</fullName>
    </submittedName>
</protein>
<dbReference type="InterPro" id="IPR036179">
    <property type="entry name" value="Ig-like_dom_sf"/>
</dbReference>
<dbReference type="SMART" id="SM00409">
    <property type="entry name" value="IG"/>
    <property type="match status" value="3"/>
</dbReference>
<evidence type="ECO:0000259" key="6">
    <source>
        <dbReference type="PROSITE" id="PS50835"/>
    </source>
</evidence>
<evidence type="ECO:0000313" key="7">
    <source>
        <dbReference type="EMBL" id="RWS27276.1"/>
    </source>
</evidence>
<dbReference type="PROSITE" id="PS50835">
    <property type="entry name" value="IG_LIKE"/>
    <property type="match status" value="3"/>
</dbReference>
<accession>A0A443SIC4</accession>
<dbReference type="InterPro" id="IPR013783">
    <property type="entry name" value="Ig-like_fold"/>
</dbReference>
<dbReference type="InterPro" id="IPR003598">
    <property type="entry name" value="Ig_sub2"/>
</dbReference>
<proteinExistence type="predicted"/>
<name>A0A443SIC4_9ACAR</name>
<dbReference type="EMBL" id="NCKV01002135">
    <property type="protein sequence ID" value="RWS27276.1"/>
    <property type="molecule type" value="Genomic_DNA"/>
</dbReference>
<organism evidence="7 8">
    <name type="scientific">Leptotrombidium deliense</name>
    <dbReference type="NCBI Taxonomy" id="299467"/>
    <lineage>
        <taxon>Eukaryota</taxon>
        <taxon>Metazoa</taxon>
        <taxon>Ecdysozoa</taxon>
        <taxon>Arthropoda</taxon>
        <taxon>Chelicerata</taxon>
        <taxon>Arachnida</taxon>
        <taxon>Acari</taxon>
        <taxon>Acariformes</taxon>
        <taxon>Trombidiformes</taxon>
        <taxon>Prostigmata</taxon>
        <taxon>Anystina</taxon>
        <taxon>Parasitengona</taxon>
        <taxon>Trombiculoidea</taxon>
        <taxon>Trombiculidae</taxon>
        <taxon>Leptotrombidium</taxon>
    </lineage>
</organism>
<dbReference type="OrthoDB" id="5843397at2759"/>
<dbReference type="InterPro" id="IPR013106">
    <property type="entry name" value="Ig_V-set"/>
</dbReference>
<dbReference type="InterPro" id="IPR007110">
    <property type="entry name" value="Ig-like_dom"/>
</dbReference>
<comment type="subcellular location">
    <subcellularLocation>
        <location evidence="1">Membrane</location>
        <topology evidence="1">Single-pass membrane protein</topology>
    </subcellularLocation>
</comment>
<feature type="domain" description="Ig-like" evidence="6">
    <location>
        <begin position="256"/>
        <end position="344"/>
    </location>
</feature>
<keyword evidence="2" id="KW-0812">Transmembrane</keyword>
<dbReference type="PANTHER" id="PTHR23278:SF19">
    <property type="entry name" value="OBSCURIN"/>
    <property type="match status" value="1"/>
</dbReference>
<dbReference type="STRING" id="299467.A0A443SIC4"/>
<dbReference type="Pfam" id="PF13927">
    <property type="entry name" value="Ig_3"/>
    <property type="match status" value="1"/>
</dbReference>
<dbReference type="GO" id="GO:0016020">
    <property type="term" value="C:membrane"/>
    <property type="evidence" value="ECO:0007669"/>
    <property type="project" value="UniProtKB-SubCell"/>
</dbReference>
<reference evidence="7 8" key="1">
    <citation type="journal article" date="2018" name="Gigascience">
        <title>Genomes of trombidid mites reveal novel predicted allergens and laterally-transferred genes associated with secondary metabolism.</title>
        <authorList>
            <person name="Dong X."/>
            <person name="Chaisiri K."/>
            <person name="Xia D."/>
            <person name="Armstrong S.D."/>
            <person name="Fang Y."/>
            <person name="Donnelly M.J."/>
            <person name="Kadowaki T."/>
            <person name="McGarry J.W."/>
            <person name="Darby A.C."/>
            <person name="Makepeace B.L."/>
        </authorList>
    </citation>
    <scope>NUCLEOTIDE SEQUENCE [LARGE SCALE GENOMIC DNA]</scope>
    <source>
        <strain evidence="7">UoL-UT</strain>
    </source>
</reference>
<sequence length="358" mass="40408">MKIKFFVLNQSINGNMITTVVIVGNNNTVITVIEGTSAELPCNMTVRTADDSITLILWFKEEAGRAPIYTIDARNNFQETDIVKHFSSEFLTNRASFNYSSNTSQQAVLKIEPIIDVDHGLYKCRVDFRFGRTMTTFTILNVIVPPRKMVIVDKAGQEYNEKVLGPFDEGKDVSITCRAEGRPPPLIQWFRDNSLFDETSETQEDHRTSLSVVHNELLLQRISLNHLNSVLKCVASNNKLTLPLELTRIIEVNLSPKTVQIIRKPNPISAGRKLEIACETSGSRPFAEIKWLKNNKTLEHSRQTFVAETNTTLSAIIFTPTPEDDGSMIICVAENPHQKQSSIEDRWKLYVNCTSSES</sequence>
<dbReference type="PANTHER" id="PTHR23278">
    <property type="entry name" value="SIDESTEP PROTEIN"/>
    <property type="match status" value="1"/>
</dbReference>
<evidence type="ECO:0000256" key="1">
    <source>
        <dbReference type="ARBA" id="ARBA00004167"/>
    </source>
</evidence>
<evidence type="ECO:0000256" key="2">
    <source>
        <dbReference type="ARBA" id="ARBA00022692"/>
    </source>
</evidence>
<evidence type="ECO:0000313" key="8">
    <source>
        <dbReference type="Proteomes" id="UP000288716"/>
    </source>
</evidence>
<dbReference type="InterPro" id="IPR003599">
    <property type="entry name" value="Ig_sub"/>
</dbReference>
<keyword evidence="5" id="KW-1015">Disulfide bond</keyword>
<gene>
    <name evidence="7" type="ORF">B4U80_05765</name>
</gene>
<feature type="domain" description="Ig-like" evidence="6">
    <location>
        <begin position="18"/>
        <end position="135"/>
    </location>
</feature>
<dbReference type="AlphaFoldDB" id="A0A443SIC4"/>
<dbReference type="Proteomes" id="UP000288716">
    <property type="component" value="Unassembled WGS sequence"/>
</dbReference>
<dbReference type="Pfam" id="PF08205">
    <property type="entry name" value="C2-set_2"/>
    <property type="match status" value="1"/>
</dbReference>
<evidence type="ECO:0000256" key="5">
    <source>
        <dbReference type="ARBA" id="ARBA00023157"/>
    </source>
</evidence>
<feature type="domain" description="Ig-like" evidence="6">
    <location>
        <begin position="146"/>
        <end position="247"/>
    </location>
</feature>
<dbReference type="Gene3D" id="2.60.40.10">
    <property type="entry name" value="Immunoglobulins"/>
    <property type="match status" value="3"/>
</dbReference>
<evidence type="ECO:0000256" key="3">
    <source>
        <dbReference type="ARBA" id="ARBA00022989"/>
    </source>
</evidence>
<keyword evidence="3" id="KW-1133">Transmembrane helix</keyword>
<dbReference type="SUPFAM" id="SSF48726">
    <property type="entry name" value="Immunoglobulin"/>
    <property type="match status" value="3"/>
</dbReference>
<dbReference type="InterPro" id="IPR013162">
    <property type="entry name" value="CD80_C2-set"/>
</dbReference>
<keyword evidence="4" id="KW-0472">Membrane</keyword>
<keyword evidence="8" id="KW-1185">Reference proteome</keyword>
<dbReference type="SMART" id="SM00408">
    <property type="entry name" value="IGc2"/>
    <property type="match status" value="2"/>
</dbReference>
<evidence type="ECO:0000256" key="4">
    <source>
        <dbReference type="ARBA" id="ARBA00023136"/>
    </source>
</evidence>